<dbReference type="RefSeq" id="XP_004366243.1">
    <property type="nucleotide sequence ID" value="XM_004366186.1"/>
</dbReference>
<dbReference type="Gene3D" id="3.40.50.300">
    <property type="entry name" value="P-loop containing nucleotide triphosphate hydrolases"/>
    <property type="match status" value="1"/>
</dbReference>
<dbReference type="Proteomes" id="UP000007797">
    <property type="component" value="Unassembled WGS sequence"/>
</dbReference>
<dbReference type="InterPro" id="IPR001208">
    <property type="entry name" value="MCM_dom"/>
</dbReference>
<name>F4Q0I8_CACFS</name>
<dbReference type="PANTHER" id="PTHR11630">
    <property type="entry name" value="DNA REPLICATION LICENSING FACTOR MCM FAMILY MEMBER"/>
    <property type="match status" value="1"/>
</dbReference>
<dbReference type="InterPro" id="IPR012340">
    <property type="entry name" value="NA-bd_OB-fold"/>
</dbReference>
<comment type="similarity">
    <text evidence="2 8">Belongs to the MCM family.</text>
</comment>
<organism evidence="10 11">
    <name type="scientific">Cavenderia fasciculata</name>
    <name type="common">Slime mold</name>
    <name type="synonym">Dictyostelium fasciculatum</name>
    <dbReference type="NCBI Taxonomy" id="261658"/>
    <lineage>
        <taxon>Eukaryota</taxon>
        <taxon>Amoebozoa</taxon>
        <taxon>Evosea</taxon>
        <taxon>Eumycetozoa</taxon>
        <taxon>Dictyostelia</taxon>
        <taxon>Acytosteliales</taxon>
        <taxon>Cavenderiaceae</taxon>
        <taxon>Cavenderia</taxon>
    </lineage>
</organism>
<dbReference type="PANTHER" id="PTHR11630:SF47">
    <property type="entry name" value="DNA HELICASE MCM8"/>
    <property type="match status" value="1"/>
</dbReference>
<evidence type="ECO:0000259" key="9">
    <source>
        <dbReference type="PROSITE" id="PS50051"/>
    </source>
</evidence>
<dbReference type="Pfam" id="PF17207">
    <property type="entry name" value="MCM_OB"/>
    <property type="match status" value="1"/>
</dbReference>
<evidence type="ECO:0000256" key="3">
    <source>
        <dbReference type="ARBA" id="ARBA00022741"/>
    </source>
</evidence>
<evidence type="ECO:0000256" key="6">
    <source>
        <dbReference type="ARBA" id="ARBA00023242"/>
    </source>
</evidence>
<feature type="domain" description="MCM C-terminal AAA(+) ATPase" evidence="9">
    <location>
        <begin position="387"/>
        <end position="594"/>
    </location>
</feature>
<dbReference type="PROSITE" id="PS50051">
    <property type="entry name" value="MCM_2"/>
    <property type="match status" value="1"/>
</dbReference>
<dbReference type="GO" id="GO:0005524">
    <property type="term" value="F:ATP binding"/>
    <property type="evidence" value="ECO:0007669"/>
    <property type="project" value="UniProtKB-KW"/>
</dbReference>
<dbReference type="Gene3D" id="2.20.28.10">
    <property type="match status" value="1"/>
</dbReference>
<dbReference type="SUPFAM" id="SSF52540">
    <property type="entry name" value="P-loop containing nucleoside triphosphate hydrolases"/>
    <property type="match status" value="1"/>
</dbReference>
<evidence type="ECO:0000313" key="10">
    <source>
        <dbReference type="EMBL" id="EGG18339.1"/>
    </source>
</evidence>
<dbReference type="PRINTS" id="PR01657">
    <property type="entry name" value="MCMFAMILY"/>
</dbReference>
<gene>
    <name evidence="10" type="primary">mcm8</name>
    <name evidence="10" type="ORF">DFA_03833</name>
</gene>
<dbReference type="SUPFAM" id="SSF50249">
    <property type="entry name" value="Nucleic acid-binding proteins"/>
    <property type="match status" value="1"/>
</dbReference>
<evidence type="ECO:0000256" key="1">
    <source>
        <dbReference type="ARBA" id="ARBA00004123"/>
    </source>
</evidence>
<dbReference type="SMART" id="SM00350">
    <property type="entry name" value="MCM"/>
    <property type="match status" value="1"/>
</dbReference>
<protein>
    <recommendedName>
        <fullName evidence="7">Minichromosome maintenance 8</fullName>
    </recommendedName>
</protein>
<dbReference type="GeneID" id="14870766"/>
<dbReference type="InterPro" id="IPR027417">
    <property type="entry name" value="P-loop_NTPase"/>
</dbReference>
<dbReference type="OMA" id="THTVDWQ"/>
<comment type="subcellular location">
    <subcellularLocation>
        <location evidence="1">Nucleus</location>
    </subcellularLocation>
</comment>
<dbReference type="CDD" id="cd17759">
    <property type="entry name" value="MCM8"/>
    <property type="match status" value="1"/>
</dbReference>
<dbReference type="Pfam" id="PF00493">
    <property type="entry name" value="MCM"/>
    <property type="match status" value="1"/>
</dbReference>
<keyword evidence="11" id="KW-1185">Reference proteome</keyword>
<dbReference type="CDD" id="cd22247">
    <property type="entry name" value="MCM8_WHD"/>
    <property type="match status" value="1"/>
</dbReference>
<dbReference type="Pfam" id="PF25051">
    <property type="entry name" value="WHD_MCM8"/>
    <property type="match status" value="1"/>
</dbReference>
<dbReference type="InterPro" id="IPR033762">
    <property type="entry name" value="MCM_OB"/>
</dbReference>
<evidence type="ECO:0000256" key="7">
    <source>
        <dbReference type="ARBA" id="ARBA00042306"/>
    </source>
</evidence>
<evidence type="ECO:0000256" key="2">
    <source>
        <dbReference type="ARBA" id="ARBA00008010"/>
    </source>
</evidence>
<dbReference type="GO" id="GO:0005634">
    <property type="term" value="C:nucleus"/>
    <property type="evidence" value="ECO:0007669"/>
    <property type="project" value="UniProtKB-SubCell"/>
</dbReference>
<dbReference type="Gene3D" id="2.40.50.140">
    <property type="entry name" value="Nucleic acid-binding proteins"/>
    <property type="match status" value="1"/>
</dbReference>
<dbReference type="Pfam" id="PF17855">
    <property type="entry name" value="MCM_lid"/>
    <property type="match status" value="1"/>
</dbReference>
<dbReference type="InterPro" id="IPR056875">
    <property type="entry name" value="MCM8/REC_WHD"/>
</dbReference>
<dbReference type="GO" id="GO:0003697">
    <property type="term" value="F:single-stranded DNA binding"/>
    <property type="evidence" value="ECO:0007669"/>
    <property type="project" value="TreeGrafter"/>
</dbReference>
<dbReference type="InterPro" id="IPR003593">
    <property type="entry name" value="AAA+_ATPase"/>
</dbReference>
<dbReference type="OrthoDB" id="422555at2759"/>
<keyword evidence="6" id="KW-0539">Nucleus</keyword>
<reference evidence="11" key="1">
    <citation type="journal article" date="2011" name="Genome Res.">
        <title>Phylogeny-wide analysis of social amoeba genomes highlights ancient origins for complex intercellular communication.</title>
        <authorList>
            <person name="Heidel A.J."/>
            <person name="Lawal H.M."/>
            <person name="Felder M."/>
            <person name="Schilde C."/>
            <person name="Helps N.R."/>
            <person name="Tunggal B."/>
            <person name="Rivero F."/>
            <person name="John U."/>
            <person name="Schleicher M."/>
            <person name="Eichinger L."/>
            <person name="Platzer M."/>
            <person name="Noegel A.A."/>
            <person name="Schaap P."/>
            <person name="Gloeckner G."/>
        </authorList>
    </citation>
    <scope>NUCLEOTIDE SEQUENCE [LARGE SCALE GENOMIC DNA]</scope>
    <source>
        <strain evidence="11">SH3</strain>
    </source>
</reference>
<dbReference type="AlphaFoldDB" id="F4Q0I8"/>
<keyword evidence="3 8" id="KW-0547">Nucleotide-binding</keyword>
<accession>F4Q0I8</accession>
<dbReference type="GO" id="GO:0006310">
    <property type="term" value="P:DNA recombination"/>
    <property type="evidence" value="ECO:0007669"/>
    <property type="project" value="UniProtKB-ARBA"/>
</dbReference>
<evidence type="ECO:0000313" key="11">
    <source>
        <dbReference type="Proteomes" id="UP000007797"/>
    </source>
</evidence>
<dbReference type="GO" id="GO:0017116">
    <property type="term" value="F:single-stranded DNA helicase activity"/>
    <property type="evidence" value="ECO:0007669"/>
    <property type="project" value="TreeGrafter"/>
</dbReference>
<keyword evidence="5 8" id="KW-0238">DNA-binding</keyword>
<keyword evidence="4 8" id="KW-0067">ATP-binding</keyword>
<evidence type="ECO:0000256" key="4">
    <source>
        <dbReference type="ARBA" id="ARBA00022840"/>
    </source>
</evidence>
<proteinExistence type="inferred from homology"/>
<dbReference type="EMBL" id="GL883018">
    <property type="protein sequence ID" value="EGG18339.1"/>
    <property type="molecule type" value="Genomic_DNA"/>
</dbReference>
<evidence type="ECO:0000256" key="5">
    <source>
        <dbReference type="ARBA" id="ARBA00023125"/>
    </source>
</evidence>
<dbReference type="KEGG" id="dfa:DFA_03833"/>
<dbReference type="SMART" id="SM00382">
    <property type="entry name" value="AAA"/>
    <property type="match status" value="1"/>
</dbReference>
<dbReference type="InterPro" id="IPR041562">
    <property type="entry name" value="MCM_lid"/>
</dbReference>
<dbReference type="InterPro" id="IPR031327">
    <property type="entry name" value="MCM"/>
</dbReference>
<sequence length="822" mass="91012">MNSIDTYLPVLPSTQIVNLRSSTTTGGGIIQEYVNYETEDRAIESLSDMVGNSLYFAPSEDNWTAVGEDHERMMIQMRLNFIKTCLPYLRELCRLSVVKMDEGSDSVLLDYLMLRDHVFKREDRLDLMIRDYPQLVIDCMGAAIYHILFGAGVRMRPRDANDVKFGDAHIIEERSKVTARLCNFSPMLPLSKLRAHLLGKFVSVRGTVIRVSNVRPLIKSMSFYCSACATTIKKYFDDGRVRIPTRCNTSNCKGKIEPLRNTAVSVDWQKIRVQEESDPSDHSGGVPKSAECELTMDMVETVVPGDMVTVCGIVKKYDDGSQNQQGGEKTVFYVYIDVNSIDSNKHTGGTVDTSNGGNSESSVKSKLANFSVKDMYGIREVAGQANIFKLIVHSMCPSIYGHEMVKAGLTLALFGGNPRNTESKNKLSIRGDPHVLIVGDPGLGKSQMLKSFQNISPRGVYVSGGYTSRAGLTVSLHKEQGSGDFALEAGALVLGDQGCCCIDEFDKMPKEHPALLEAMEQQSVSVAKAGVVCNLPARTSVIAAANPIGGHYNRAKTVAENIKMSAPLLSRFDLIFILLDSKSKDMDAIISDHIMDLHSVNGKRKQNSQKYITQRAESQQLSLMQGEKVPLATRLIVRPEEGLEALSPLVMRKYLGYAKKFVTPKLTSEAAAVIQEFYLGLRTRSSKYDSAPVTTRQLESLIRLAEARAKIELREYVNKEDAEDVVEIMKQSLLETLEDEHGKHDFRKSARGMSNASLAKQYLAAIERFAKSNSKRQLTKDDIFGAVNGKGLPTDNFDQILNSLNHEGMLLKSGRNLFSLAI</sequence>
<dbReference type="STRING" id="1054147.F4Q0I8"/>
<dbReference type="GO" id="GO:0042555">
    <property type="term" value="C:MCM complex"/>
    <property type="evidence" value="ECO:0007669"/>
    <property type="project" value="TreeGrafter"/>
</dbReference>
<evidence type="ECO:0000256" key="8">
    <source>
        <dbReference type="RuleBase" id="RU004070"/>
    </source>
</evidence>